<dbReference type="InterPro" id="IPR029058">
    <property type="entry name" value="AB_hydrolase_fold"/>
</dbReference>
<dbReference type="OrthoDB" id="5354320at2759"/>
<feature type="domain" description="Alpha/beta hydrolase fold-3" evidence="3">
    <location>
        <begin position="156"/>
        <end position="290"/>
    </location>
</feature>
<dbReference type="InterPro" id="IPR013094">
    <property type="entry name" value="AB_hydrolase_3"/>
</dbReference>
<accession>A0A9W9LH01</accession>
<dbReference type="GO" id="GO:0072330">
    <property type="term" value="P:monocarboxylic acid biosynthetic process"/>
    <property type="evidence" value="ECO:0007669"/>
    <property type="project" value="UniProtKB-ARBA"/>
</dbReference>
<evidence type="ECO:0000313" key="4">
    <source>
        <dbReference type="EMBL" id="KAJ5155547.1"/>
    </source>
</evidence>
<dbReference type="GO" id="GO:0016787">
    <property type="term" value="F:hydrolase activity"/>
    <property type="evidence" value="ECO:0007669"/>
    <property type="project" value="UniProtKB-KW"/>
</dbReference>
<dbReference type="PROSITE" id="PS01173">
    <property type="entry name" value="LIPASE_GDXG_HIS"/>
    <property type="match status" value="1"/>
</dbReference>
<keyword evidence="5" id="KW-1185">Reference proteome</keyword>
<organism evidence="4 5">
    <name type="scientific">Penicillium capsulatum</name>
    <dbReference type="NCBI Taxonomy" id="69766"/>
    <lineage>
        <taxon>Eukaryota</taxon>
        <taxon>Fungi</taxon>
        <taxon>Dikarya</taxon>
        <taxon>Ascomycota</taxon>
        <taxon>Pezizomycotina</taxon>
        <taxon>Eurotiomycetes</taxon>
        <taxon>Eurotiomycetidae</taxon>
        <taxon>Eurotiales</taxon>
        <taxon>Aspergillaceae</taxon>
        <taxon>Penicillium</taxon>
    </lineage>
</organism>
<name>A0A9W9LH01_9EURO</name>
<dbReference type="PANTHER" id="PTHR48081:SF25">
    <property type="entry name" value="PUTATIVE (AFU_ORTHOLOGUE AFUA_3G11560)-RELATED"/>
    <property type="match status" value="1"/>
</dbReference>
<dbReference type="PANTHER" id="PTHR48081">
    <property type="entry name" value="AB HYDROLASE SUPERFAMILY PROTEIN C4A8.06C"/>
    <property type="match status" value="1"/>
</dbReference>
<proteinExistence type="inferred from homology"/>
<dbReference type="EMBL" id="JAPQKO010000006">
    <property type="protein sequence ID" value="KAJ5155547.1"/>
    <property type="molecule type" value="Genomic_DNA"/>
</dbReference>
<protein>
    <recommendedName>
        <fullName evidence="3">Alpha/beta hydrolase fold-3 domain-containing protein</fullName>
    </recommendedName>
</protein>
<evidence type="ECO:0000259" key="3">
    <source>
        <dbReference type="Pfam" id="PF07859"/>
    </source>
</evidence>
<dbReference type="SUPFAM" id="SSF53474">
    <property type="entry name" value="alpha/beta-Hydrolases"/>
    <property type="match status" value="1"/>
</dbReference>
<dbReference type="Gene3D" id="3.40.50.1820">
    <property type="entry name" value="alpha/beta hydrolase"/>
    <property type="match status" value="1"/>
</dbReference>
<dbReference type="GO" id="GO:0017000">
    <property type="term" value="P:antibiotic biosynthetic process"/>
    <property type="evidence" value="ECO:0007669"/>
    <property type="project" value="UniProtKB-ARBA"/>
</dbReference>
<comment type="similarity">
    <text evidence="1">Belongs to the 'GDXG' lipolytic enzyme family.</text>
</comment>
<dbReference type="Pfam" id="PF07859">
    <property type="entry name" value="Abhydrolase_3"/>
    <property type="match status" value="2"/>
</dbReference>
<reference evidence="4" key="1">
    <citation type="submission" date="2022-11" db="EMBL/GenBank/DDBJ databases">
        <authorList>
            <person name="Petersen C."/>
        </authorList>
    </citation>
    <scope>NUCLEOTIDE SEQUENCE</scope>
    <source>
        <strain evidence="4">IBT 21917</strain>
    </source>
</reference>
<gene>
    <name evidence="4" type="ORF">N7492_008350</name>
</gene>
<evidence type="ECO:0000256" key="1">
    <source>
        <dbReference type="ARBA" id="ARBA00010515"/>
    </source>
</evidence>
<dbReference type="Proteomes" id="UP001146351">
    <property type="component" value="Unassembled WGS sequence"/>
</dbReference>
<comment type="caution">
    <text evidence="4">The sequence shown here is derived from an EMBL/GenBank/DDBJ whole genome shotgun (WGS) entry which is preliminary data.</text>
</comment>
<dbReference type="AlphaFoldDB" id="A0A9W9LH01"/>
<evidence type="ECO:0000313" key="5">
    <source>
        <dbReference type="Proteomes" id="UP001146351"/>
    </source>
</evidence>
<reference evidence="4" key="2">
    <citation type="journal article" date="2023" name="IMA Fungus">
        <title>Comparative genomic study of the Penicillium genus elucidates a diverse pangenome and 15 lateral gene transfer events.</title>
        <authorList>
            <person name="Petersen C."/>
            <person name="Sorensen T."/>
            <person name="Nielsen M.R."/>
            <person name="Sondergaard T.E."/>
            <person name="Sorensen J.L."/>
            <person name="Fitzpatrick D.A."/>
            <person name="Frisvad J.C."/>
            <person name="Nielsen K.L."/>
        </authorList>
    </citation>
    <scope>NUCLEOTIDE SEQUENCE</scope>
    <source>
        <strain evidence="4">IBT 21917</strain>
    </source>
</reference>
<evidence type="ECO:0000256" key="2">
    <source>
        <dbReference type="ARBA" id="ARBA00022801"/>
    </source>
</evidence>
<keyword evidence="2" id="KW-0378">Hydrolase</keyword>
<feature type="domain" description="Alpha/beta hydrolase fold-3" evidence="3">
    <location>
        <begin position="335"/>
        <end position="402"/>
    </location>
</feature>
<dbReference type="InterPro" id="IPR050300">
    <property type="entry name" value="GDXG_lipolytic_enzyme"/>
</dbReference>
<dbReference type="InterPro" id="IPR002168">
    <property type="entry name" value="Lipase_GDXG_HIS_AS"/>
</dbReference>
<sequence>MSALKRSAALAVALIARVPMAIKTLLLHGLRMSPVTDKQDLRTELTVAIIRSLLTIKHPILKTQENSLRDPGIKGPIWVSKVTLPRPEFDVRDAVSRAIDELKTGDETFDVPAVTAVEAEWTGHRSGVGKRTPQPDLSEEEKYRELRKETPSDMTILYLHGGAYILMDPCSHRVPVARLSRLTGAAVLSVRYRLAPQNPFPAALVDALTAYLSLIHPPPGALHEPIPANKIIIAGDSAGGNLSLVLLQTLLTLQRTSHSFRFHGKDVTAELPAGVATISPWCDITRSMPTIVSNAKFDYLGSPEQAPEDPADSTPFQPLPFPADEAWPTSPPRGDMYANADILLHPLVSPLAAPPELWKGAPPIFVSVGEEGLADEGLILARRVHAAGVPVVAEQFEGMPHCHGMVMLSTPASKRFFQGLAGFCRDAVAARLTPTGHVTYVGFKLRITREIPVDQICDVGDEEVEARLRRAREWRLATEKRLQKEWRAQAKL</sequence>